<proteinExistence type="predicted"/>
<dbReference type="EMBL" id="DUZY01000004">
    <property type="protein sequence ID" value="DAD37584.1"/>
    <property type="molecule type" value="Genomic_DNA"/>
</dbReference>
<gene>
    <name evidence="1" type="ORF">HUJ06_008225</name>
</gene>
<name>A0A822YU01_NELNU</name>
<dbReference type="Proteomes" id="UP000607653">
    <property type="component" value="Unassembled WGS sequence"/>
</dbReference>
<comment type="caution">
    <text evidence="1">The sequence shown here is derived from an EMBL/GenBank/DDBJ whole genome shotgun (WGS) entry which is preliminary data.</text>
</comment>
<accession>A0A822YU01</accession>
<protein>
    <submittedName>
        <fullName evidence="1">Uncharacterized protein</fullName>
    </submittedName>
</protein>
<dbReference type="AlphaFoldDB" id="A0A822YU01"/>
<organism evidence="1 2">
    <name type="scientific">Nelumbo nucifera</name>
    <name type="common">Sacred lotus</name>
    <dbReference type="NCBI Taxonomy" id="4432"/>
    <lineage>
        <taxon>Eukaryota</taxon>
        <taxon>Viridiplantae</taxon>
        <taxon>Streptophyta</taxon>
        <taxon>Embryophyta</taxon>
        <taxon>Tracheophyta</taxon>
        <taxon>Spermatophyta</taxon>
        <taxon>Magnoliopsida</taxon>
        <taxon>Proteales</taxon>
        <taxon>Nelumbonaceae</taxon>
        <taxon>Nelumbo</taxon>
    </lineage>
</organism>
<evidence type="ECO:0000313" key="2">
    <source>
        <dbReference type="Proteomes" id="UP000607653"/>
    </source>
</evidence>
<reference evidence="1 2" key="1">
    <citation type="journal article" date="2020" name="Mol. Biol. Evol.">
        <title>Distinct Expression and Methylation Patterns for Genes with Different Fates following a Single Whole-Genome Duplication in Flowering Plants.</title>
        <authorList>
            <person name="Shi T."/>
            <person name="Rahmani R.S."/>
            <person name="Gugger P.F."/>
            <person name="Wang M."/>
            <person name="Li H."/>
            <person name="Zhang Y."/>
            <person name="Li Z."/>
            <person name="Wang Q."/>
            <person name="Van de Peer Y."/>
            <person name="Marchal K."/>
            <person name="Chen J."/>
        </authorList>
    </citation>
    <scope>NUCLEOTIDE SEQUENCE [LARGE SCALE GENOMIC DNA]</scope>
    <source>
        <tissue evidence="1">Leaf</tissue>
    </source>
</reference>
<evidence type="ECO:0000313" key="1">
    <source>
        <dbReference type="EMBL" id="DAD37584.1"/>
    </source>
</evidence>
<sequence length="71" mass="7999">MPTGQRIKVTFKDGQPVGEEGCSLSHFFGILSRLGEYAPLNYSDWRLMPQINKEDVKIDTTKPLNLTFAPT</sequence>
<keyword evidence="2" id="KW-1185">Reference proteome</keyword>